<dbReference type="EMBL" id="JPPY01000210">
    <property type="protein sequence ID" value="KND26433.1"/>
    <property type="molecule type" value="Genomic_DNA"/>
</dbReference>
<organism evidence="1 2">
    <name type="scientific">Streptomyces acidiscabies</name>
    <dbReference type="NCBI Taxonomy" id="42234"/>
    <lineage>
        <taxon>Bacteria</taxon>
        <taxon>Bacillati</taxon>
        <taxon>Actinomycetota</taxon>
        <taxon>Actinomycetes</taxon>
        <taxon>Kitasatosporales</taxon>
        <taxon>Streptomycetaceae</taxon>
        <taxon>Streptomyces</taxon>
    </lineage>
</organism>
<dbReference type="Pfam" id="PF19650">
    <property type="entry name" value="DUF6153"/>
    <property type="match status" value="1"/>
</dbReference>
<comment type="caution">
    <text evidence="1">The sequence shown here is derived from an EMBL/GenBank/DDBJ whole genome shotgun (WGS) entry which is preliminary data.</text>
</comment>
<dbReference type="InterPro" id="IPR046151">
    <property type="entry name" value="DUF6153"/>
</dbReference>
<sequence length="147" mass="14390">MTHVTRPEPRAVRSPLSGWPSLVCVLGVLVGLLAMHGLAPGGLHAVGHDRTAGMTASVAAPVMAGAGVHVDVSAGGCSEDGHCGGHARHADATCAAAKVSGAPELAGPVADPVAVVVPGEALHSVVCGGSEAARAPPSLAELQLLRI</sequence>
<dbReference type="RefSeq" id="WP_050374516.1">
    <property type="nucleotide sequence ID" value="NZ_KQ257833.1"/>
</dbReference>
<gene>
    <name evidence="1" type="ORF">IQ63_37030</name>
</gene>
<evidence type="ECO:0000313" key="1">
    <source>
        <dbReference type="EMBL" id="KND26433.1"/>
    </source>
</evidence>
<reference evidence="2" key="1">
    <citation type="submission" date="2014-07" db="EMBL/GenBank/DDBJ databases">
        <title>Genome sequencing of plant-pathogenic Streptomyces species.</title>
        <authorList>
            <person name="Harrison J."/>
            <person name="Sapp M."/>
            <person name="Thwaites R."/>
            <person name="Studholme D.J."/>
        </authorList>
    </citation>
    <scope>NUCLEOTIDE SEQUENCE [LARGE SCALE GENOMIC DNA]</scope>
    <source>
        <strain evidence="2">NCPPB 4445</strain>
    </source>
</reference>
<accession>A0A0L0JLD7</accession>
<protein>
    <submittedName>
        <fullName evidence="1">Uncharacterized protein</fullName>
    </submittedName>
</protein>
<name>A0A0L0JLD7_9ACTN</name>
<dbReference type="PATRIC" id="fig|42234.21.peg.7623"/>
<evidence type="ECO:0000313" key="2">
    <source>
        <dbReference type="Proteomes" id="UP000037151"/>
    </source>
</evidence>
<proteinExistence type="predicted"/>
<dbReference type="Proteomes" id="UP000037151">
    <property type="component" value="Unassembled WGS sequence"/>
</dbReference>
<dbReference type="AlphaFoldDB" id="A0A0L0JLD7"/>